<gene>
    <name evidence="3" type="ORF">SAMN05421813_10295</name>
</gene>
<proteinExistence type="predicted"/>
<feature type="signal peptide" evidence="1">
    <location>
        <begin position="1"/>
        <end position="20"/>
    </location>
</feature>
<evidence type="ECO:0000313" key="4">
    <source>
        <dbReference type="Proteomes" id="UP000199226"/>
    </source>
</evidence>
<dbReference type="AlphaFoldDB" id="A0A1G9MT09"/>
<keyword evidence="1" id="KW-0732">Signal</keyword>
<name>A0A1G9MT09_9SPHI</name>
<organism evidence="3 4">
    <name type="scientific">Daejeonella rubra</name>
    <dbReference type="NCBI Taxonomy" id="990371"/>
    <lineage>
        <taxon>Bacteria</taxon>
        <taxon>Pseudomonadati</taxon>
        <taxon>Bacteroidota</taxon>
        <taxon>Sphingobacteriia</taxon>
        <taxon>Sphingobacteriales</taxon>
        <taxon>Sphingobacteriaceae</taxon>
        <taxon>Daejeonella</taxon>
    </lineage>
</organism>
<keyword evidence="4" id="KW-1185">Reference proteome</keyword>
<protein>
    <recommendedName>
        <fullName evidence="2">3-keto-alpha-glucoside-1,2-lyase/3-keto-2-hydroxy-glucal hydratase domain-containing protein</fullName>
    </recommendedName>
</protein>
<dbReference type="RefSeq" id="WP_090698735.1">
    <property type="nucleotide sequence ID" value="NZ_FNHH01000002.1"/>
</dbReference>
<dbReference type="PROSITE" id="PS51257">
    <property type="entry name" value="PROKAR_LIPOPROTEIN"/>
    <property type="match status" value="1"/>
</dbReference>
<dbReference type="Proteomes" id="UP000199226">
    <property type="component" value="Unassembled WGS sequence"/>
</dbReference>
<dbReference type="InterPro" id="IPR010496">
    <property type="entry name" value="AL/BT2_dom"/>
</dbReference>
<dbReference type="Gene3D" id="2.60.120.560">
    <property type="entry name" value="Exo-inulinase, domain 1"/>
    <property type="match status" value="1"/>
</dbReference>
<sequence>MKYFSLIILSAILFSGCGSSKNGMNSSSNTASKGWQKLFDGKTTAGWHTYGKTEVGQAWKVSDGTLYLDAKNKKEGQGGDITTNEEYGNFHLKLEWKISQNGNSGIIFFVKEDLSKYPSSYNTGPEMQVLDNDGHADGKIYKHRAGDLYDLIASSSEPVNPVGEWNQVEIISNNGKLDFKMNGKNIVSTTMWDAQWNSMVAGSKFKTMPGFAIYKSGKIALQDHGDEVWYRNIEIKKL</sequence>
<reference evidence="4" key="1">
    <citation type="submission" date="2016-10" db="EMBL/GenBank/DDBJ databases">
        <authorList>
            <person name="Varghese N."/>
            <person name="Submissions S."/>
        </authorList>
    </citation>
    <scope>NUCLEOTIDE SEQUENCE [LARGE SCALE GENOMIC DNA]</scope>
    <source>
        <strain evidence="4">DSM 24536</strain>
    </source>
</reference>
<evidence type="ECO:0000256" key="1">
    <source>
        <dbReference type="SAM" id="SignalP"/>
    </source>
</evidence>
<dbReference type="STRING" id="990371.SAMN05421813_10295"/>
<dbReference type="Pfam" id="PF06439">
    <property type="entry name" value="3keto-disac_hyd"/>
    <property type="match status" value="1"/>
</dbReference>
<feature type="chain" id="PRO_5011489924" description="3-keto-alpha-glucoside-1,2-lyase/3-keto-2-hydroxy-glucal hydratase domain-containing protein" evidence="1">
    <location>
        <begin position="21"/>
        <end position="238"/>
    </location>
</feature>
<feature type="domain" description="3-keto-alpha-glucoside-1,2-lyase/3-keto-2-hydroxy-glucal hydratase" evidence="2">
    <location>
        <begin position="34"/>
        <end position="236"/>
    </location>
</feature>
<dbReference type="GO" id="GO:0016787">
    <property type="term" value="F:hydrolase activity"/>
    <property type="evidence" value="ECO:0007669"/>
    <property type="project" value="InterPro"/>
</dbReference>
<evidence type="ECO:0000259" key="2">
    <source>
        <dbReference type="Pfam" id="PF06439"/>
    </source>
</evidence>
<evidence type="ECO:0000313" key="3">
    <source>
        <dbReference type="EMBL" id="SDL77141.1"/>
    </source>
</evidence>
<dbReference type="EMBL" id="FNHH01000002">
    <property type="protein sequence ID" value="SDL77141.1"/>
    <property type="molecule type" value="Genomic_DNA"/>
</dbReference>
<dbReference type="OrthoDB" id="9806233at2"/>
<accession>A0A1G9MT09</accession>